<feature type="region of interest" description="Disordered" evidence="1">
    <location>
        <begin position="1"/>
        <end position="33"/>
    </location>
</feature>
<keyword evidence="2" id="KW-0812">Transmembrane</keyword>
<comment type="caution">
    <text evidence="3">The sequence shown here is derived from an EMBL/GenBank/DDBJ whole genome shotgun (WGS) entry which is preliminary data.</text>
</comment>
<keyword evidence="4" id="KW-1185">Reference proteome</keyword>
<keyword evidence="2" id="KW-1133">Transmembrane helix</keyword>
<feature type="compositionally biased region" description="Pro residues" evidence="1">
    <location>
        <begin position="21"/>
        <end position="32"/>
    </location>
</feature>
<feature type="transmembrane region" description="Helical" evidence="2">
    <location>
        <begin position="123"/>
        <end position="142"/>
    </location>
</feature>
<dbReference type="EMBL" id="JAFFZN010000001">
    <property type="protein sequence ID" value="MBO8184027.1"/>
    <property type="molecule type" value="Genomic_DNA"/>
</dbReference>
<reference evidence="3 4" key="1">
    <citation type="submission" date="2021-02" db="EMBL/GenBank/DDBJ databases">
        <title>Streptomyces spirodelae sp. nov., isolated from duckweed.</title>
        <authorList>
            <person name="Saimee Y."/>
            <person name="Duangmal K."/>
        </authorList>
    </citation>
    <scope>NUCLEOTIDE SEQUENCE [LARGE SCALE GENOMIC DNA]</scope>
    <source>
        <strain evidence="3 4">DW4-2</strain>
    </source>
</reference>
<protein>
    <submittedName>
        <fullName evidence="3">Uncharacterized protein</fullName>
    </submittedName>
</protein>
<gene>
    <name evidence="3" type="ORF">JW592_00775</name>
</gene>
<proteinExistence type="predicted"/>
<keyword evidence="2" id="KW-0472">Membrane</keyword>
<feature type="transmembrane region" description="Helical" evidence="2">
    <location>
        <begin position="86"/>
        <end position="103"/>
    </location>
</feature>
<dbReference type="RefSeq" id="WP_209262844.1">
    <property type="nucleotide sequence ID" value="NZ_JAFFZN010000001.1"/>
</dbReference>
<name>A0ABS3WMD3_9ACTN</name>
<feature type="transmembrane region" description="Helical" evidence="2">
    <location>
        <begin position="61"/>
        <end position="80"/>
    </location>
</feature>
<feature type="transmembrane region" description="Helical" evidence="2">
    <location>
        <begin position="38"/>
        <end position="56"/>
    </location>
</feature>
<evidence type="ECO:0000256" key="2">
    <source>
        <dbReference type="SAM" id="Phobius"/>
    </source>
</evidence>
<organism evidence="3 4">
    <name type="scientific">Streptomyces spirodelae</name>
    <dbReference type="NCBI Taxonomy" id="2812904"/>
    <lineage>
        <taxon>Bacteria</taxon>
        <taxon>Bacillati</taxon>
        <taxon>Actinomycetota</taxon>
        <taxon>Actinomycetes</taxon>
        <taxon>Kitasatosporales</taxon>
        <taxon>Streptomycetaceae</taxon>
        <taxon>Streptomyces</taxon>
    </lineage>
</organism>
<evidence type="ECO:0000313" key="4">
    <source>
        <dbReference type="Proteomes" id="UP001518976"/>
    </source>
</evidence>
<feature type="region of interest" description="Disordered" evidence="1">
    <location>
        <begin position="417"/>
        <end position="444"/>
    </location>
</feature>
<evidence type="ECO:0000256" key="1">
    <source>
        <dbReference type="SAM" id="MobiDB-lite"/>
    </source>
</evidence>
<dbReference type="Proteomes" id="UP001518976">
    <property type="component" value="Unassembled WGS sequence"/>
</dbReference>
<evidence type="ECO:0000313" key="3">
    <source>
        <dbReference type="EMBL" id="MBO8184027.1"/>
    </source>
</evidence>
<sequence>MTDRGGMVDEAGNTAQGGFAVPPPPNRPPTIGLPPDRGRAALVGLLNLCGLGLGYAALRHWWSAAVCWAVTAGLLVLALPVDSDGIPGWITAGYALVLLAAAADGARRGLRNGLAPRVPRSRLALPLAVVLVAVPVTGAVGYDAAQDEAVEKELLKRLDRADSGVRKASSGSFTSAQGAYREALRVYVNLRTEHGGTRAAGRVPDRLRDFYTRVGAPYEQAEFCDAVRPLKYLRGLRRTVDDKVLGKLASWPDERLAHSWYECGMRKLEGSASSGSSSSSKLKGANASARHLNDLMKTFPDSRYATKVKPELDSRISKGVKKLDGEAPCSVATELSRIRSTVRALPSDTASALRSDAQKAVEKGDYACGVDRFKDKRFLLAKLRLSRFSTLYADSPLADRAKDIAIAAEIAQQRSAAGKRLPRAKAPGGARQTMRVSNGGPGEVEMLYTGPVTGSLTLKECPECRTFSSRSEGRAKACKRSSVTYPSTTLRLPPGEYHFLYKRKSSTGSSAISPRRNSDTKTIRPAHRYTSCLYVTRSSLPFTQPTR</sequence>
<accession>A0ABS3WMD3</accession>